<dbReference type="SUPFAM" id="SSF46785">
    <property type="entry name" value="Winged helix' DNA-binding domain"/>
    <property type="match status" value="2"/>
</dbReference>
<gene>
    <name evidence="2" type="ORF">HMPREF0058_1226</name>
</gene>
<dbReference type="Proteomes" id="UP000004778">
    <property type="component" value="Unassembled WGS sequence"/>
</dbReference>
<evidence type="ECO:0000313" key="2">
    <source>
        <dbReference type="EMBL" id="EEH65928.1"/>
    </source>
</evidence>
<evidence type="ECO:0000256" key="1">
    <source>
        <dbReference type="SAM" id="MobiDB-lite"/>
    </source>
</evidence>
<proteinExistence type="predicted"/>
<protein>
    <submittedName>
        <fullName evidence="2">Uncharacterized protein</fullName>
    </submittedName>
</protein>
<accession>C0W5T2</accession>
<feature type="compositionally biased region" description="Basic and acidic residues" evidence="1">
    <location>
        <begin position="191"/>
        <end position="200"/>
    </location>
</feature>
<dbReference type="InterPro" id="IPR036388">
    <property type="entry name" value="WH-like_DNA-bd_sf"/>
</dbReference>
<comment type="caution">
    <text evidence="2">The sequence shown here is derived from an EMBL/GenBank/DDBJ whole genome shotgun (WGS) entry which is preliminary data.</text>
</comment>
<feature type="region of interest" description="Disordered" evidence="1">
    <location>
        <begin position="189"/>
        <end position="254"/>
    </location>
</feature>
<name>C0W5T2_9ACTO</name>
<reference evidence="2 3" key="1">
    <citation type="submission" date="2009-01" db="EMBL/GenBank/DDBJ databases">
        <authorList>
            <person name="Qin X."/>
            <person name="Bachman B."/>
            <person name="Battles P."/>
            <person name="Bell A."/>
            <person name="Bess C."/>
            <person name="Bickham C."/>
            <person name="Chaboub L."/>
            <person name="Chen D."/>
            <person name="Coyle M."/>
            <person name="Deiros D.R."/>
            <person name="Dinh H."/>
            <person name="Forbes L."/>
            <person name="Fowler G."/>
            <person name="Francisco L."/>
            <person name="Fu Q."/>
            <person name="Gubbala S."/>
            <person name="Hale W."/>
            <person name="Han Y."/>
            <person name="Hemphill L."/>
            <person name="Highlander S.K."/>
            <person name="Hirani K."/>
            <person name="Hogues M."/>
            <person name="Jackson L."/>
            <person name="Jakkamsetti A."/>
            <person name="Javaid M."/>
            <person name="Jiang H."/>
            <person name="Korchina V."/>
            <person name="Kovar C."/>
            <person name="Lara F."/>
            <person name="Lee S."/>
            <person name="Mata R."/>
            <person name="Mathew T."/>
            <person name="Moen C."/>
            <person name="Morales K."/>
            <person name="Munidasa M."/>
            <person name="Nazareth L."/>
            <person name="Ngo R."/>
            <person name="Nguyen L."/>
            <person name="Okwuonu G."/>
            <person name="Ongeri F."/>
            <person name="Patil S."/>
            <person name="Petrosino J."/>
            <person name="Pham C."/>
            <person name="Pham P."/>
            <person name="Pu L.-L."/>
            <person name="Puazo M."/>
            <person name="Raj R."/>
            <person name="Reid J."/>
            <person name="Rouhana J."/>
            <person name="Saada N."/>
            <person name="Shang Y."/>
            <person name="Simmons D."/>
            <person name="Thornton R."/>
            <person name="Warren J."/>
            <person name="Weissenberger G."/>
            <person name="Zhang J."/>
            <person name="Zhang L."/>
            <person name="Zhou C."/>
            <person name="Zhu D."/>
            <person name="Muzny D."/>
            <person name="Worley K."/>
            <person name="Gibbs R."/>
        </authorList>
    </citation>
    <scope>NUCLEOTIDE SEQUENCE [LARGE SCALE GENOMIC DNA]</scope>
    <source>
        <strain evidence="2 3">DSM 15434</strain>
    </source>
</reference>
<dbReference type="GO" id="GO:0003700">
    <property type="term" value="F:DNA-binding transcription factor activity"/>
    <property type="evidence" value="ECO:0007669"/>
    <property type="project" value="InterPro"/>
</dbReference>
<keyword evidence="3" id="KW-1185">Reference proteome</keyword>
<dbReference type="RefSeq" id="WP_006548190.1">
    <property type="nucleotide sequence ID" value="NZ_DS999574.1"/>
</dbReference>
<dbReference type="EMBL" id="ACFH01000095">
    <property type="protein sequence ID" value="EEH65928.1"/>
    <property type="molecule type" value="Genomic_DNA"/>
</dbReference>
<dbReference type="InterPro" id="IPR036390">
    <property type="entry name" value="WH_DNA-bd_sf"/>
</dbReference>
<dbReference type="HOGENOM" id="CLU_1092523_0_0_11"/>
<dbReference type="AlphaFoldDB" id="C0W5T2"/>
<organism evidence="2 3">
    <name type="scientific">Actinomyces urogenitalis DSM 15434</name>
    <dbReference type="NCBI Taxonomy" id="525246"/>
    <lineage>
        <taxon>Bacteria</taxon>
        <taxon>Bacillati</taxon>
        <taxon>Actinomycetota</taxon>
        <taxon>Actinomycetes</taxon>
        <taxon>Actinomycetales</taxon>
        <taxon>Actinomycetaceae</taxon>
        <taxon>Actinomyces</taxon>
    </lineage>
</organism>
<evidence type="ECO:0000313" key="3">
    <source>
        <dbReference type="Proteomes" id="UP000004778"/>
    </source>
</evidence>
<dbReference type="Gene3D" id="1.10.10.10">
    <property type="entry name" value="Winged helix-like DNA-binding domain superfamily/Winged helix DNA-binding domain"/>
    <property type="match status" value="1"/>
</dbReference>
<sequence>MPAPSQGRVLAAVAGGAVTTDALVEATGLGRGAVARALSNLRRRGMVVGTARDGSVGLTEDGRRLLAGDRSLMGKWGRRPTRQHLVLAMVARGAETVELIWKACGLEERSVWFTARKLWQEGLLEHERGGPLLMTDAGLERLAEWTAMYGAPEGVVDKAELSWWRDHLAAEAAERRRLEALARDVAATARRSREEAERDERRRRRAQVRARLDSDRRQHAQRKKALRQPLAKPPVRLGPVPVRRRPLPTEGWVA</sequence>